<evidence type="ECO:0000256" key="3">
    <source>
        <dbReference type="ARBA" id="ARBA00022679"/>
    </source>
</evidence>
<comment type="caution">
    <text evidence="4">The sequence shown here is derived from an EMBL/GenBank/DDBJ whole genome shotgun (WGS) entry which is preliminary data.</text>
</comment>
<protein>
    <recommendedName>
        <fullName evidence="5">Glycosyltransferase 2-like domain-containing protein</fullName>
    </recommendedName>
</protein>
<gene>
    <name evidence="4" type="ORF">GL267_09465</name>
</gene>
<dbReference type="RefSeq" id="WP_163098091.1">
    <property type="nucleotide sequence ID" value="NZ_CP127523.1"/>
</dbReference>
<proteinExistence type="inferred from homology"/>
<sequence length="378" mass="42879">MKRQFVARFLGSDAALCTEIGQREGHALVSAGEAGHLLYGPYMALEPGHYRVDLYGSANAASATEAVVDVCMKTGQRVLTEQRLQATRDGREGLLAALTFAVETTCQDMEVRVRVGRHHQIRVGLMEVHKMANFPRVGIVVVTYGMVPAPLVNSVSSKYMCEWYVHHHGSESLKEDITHLFADKKSHLHFHCENRGLSKSWNDGIIESVKSGNDITVIINDDVEFLREGFDDWIEFIMRHRDHGLIFLTGEEPQEDGTTVVRPQDFACFSFGPQARELVGAFDERFVPAYYEDMDYIVRASLCNISTYTDERTLCRHERSSTKRHNVEISEKVSYFWQKNRDFMMMKWGSATPGAGTYPHPFDDPKNSVFIPFKESIP</sequence>
<accession>A0A845UG55</accession>
<name>A0A845UG55_9PROT</name>
<dbReference type="SUPFAM" id="SSF53448">
    <property type="entry name" value="Nucleotide-diphospho-sugar transferases"/>
    <property type="match status" value="1"/>
</dbReference>
<evidence type="ECO:0000313" key="4">
    <source>
        <dbReference type="EMBL" id="NDU42854.1"/>
    </source>
</evidence>
<dbReference type="PANTHER" id="PTHR43179:SF12">
    <property type="entry name" value="GALACTOFURANOSYLTRANSFERASE GLFT2"/>
    <property type="match status" value="1"/>
</dbReference>
<dbReference type="Gene3D" id="3.90.550.10">
    <property type="entry name" value="Spore Coat Polysaccharide Biosynthesis Protein SpsA, Chain A"/>
    <property type="match status" value="1"/>
</dbReference>
<dbReference type="EMBL" id="WNJL01000035">
    <property type="protein sequence ID" value="NDU42854.1"/>
    <property type="molecule type" value="Genomic_DNA"/>
</dbReference>
<dbReference type="InterPro" id="IPR029044">
    <property type="entry name" value="Nucleotide-diphossugar_trans"/>
</dbReference>
<evidence type="ECO:0008006" key="5">
    <source>
        <dbReference type="Google" id="ProtNLM"/>
    </source>
</evidence>
<keyword evidence="2" id="KW-0328">Glycosyltransferase</keyword>
<organism evidence="4">
    <name type="scientific">Acidithiobacillus ferrianus</name>
    <dbReference type="NCBI Taxonomy" id="2678518"/>
    <lineage>
        <taxon>Bacteria</taxon>
        <taxon>Pseudomonadati</taxon>
        <taxon>Pseudomonadota</taxon>
        <taxon>Acidithiobacillia</taxon>
        <taxon>Acidithiobacillales</taxon>
        <taxon>Acidithiobacillaceae</taxon>
        <taxon>Acidithiobacillus</taxon>
    </lineage>
</organism>
<evidence type="ECO:0000256" key="1">
    <source>
        <dbReference type="ARBA" id="ARBA00006739"/>
    </source>
</evidence>
<reference evidence="4" key="1">
    <citation type="submission" date="2019-11" db="EMBL/GenBank/DDBJ databases">
        <title>Acidithiobacillus ferrianus sp. nov.: a facultatively anaerobic and extremely acidophilic chemolithoautotroph.</title>
        <authorList>
            <person name="Norris P.R."/>
            <person name="Falagan C."/>
            <person name="Moya-Beltran A."/>
            <person name="Castro M."/>
            <person name="Quatrini R."/>
            <person name="Johnson D.B."/>
        </authorList>
    </citation>
    <scope>NUCLEOTIDE SEQUENCE [LARGE SCALE GENOMIC DNA]</scope>
    <source>
        <strain evidence="4">MG</strain>
    </source>
</reference>
<comment type="similarity">
    <text evidence="1">Belongs to the glycosyltransferase 2 family.</text>
</comment>
<dbReference type="GO" id="GO:0016757">
    <property type="term" value="F:glycosyltransferase activity"/>
    <property type="evidence" value="ECO:0007669"/>
    <property type="project" value="UniProtKB-KW"/>
</dbReference>
<dbReference type="PANTHER" id="PTHR43179">
    <property type="entry name" value="RHAMNOSYLTRANSFERASE WBBL"/>
    <property type="match status" value="1"/>
</dbReference>
<evidence type="ECO:0000256" key="2">
    <source>
        <dbReference type="ARBA" id="ARBA00022676"/>
    </source>
</evidence>
<dbReference type="AlphaFoldDB" id="A0A845UG55"/>
<keyword evidence="3" id="KW-0808">Transferase</keyword>